<dbReference type="RefSeq" id="WP_170843980.1">
    <property type="nucleotide sequence ID" value="NZ_FOBW01000029.1"/>
</dbReference>
<dbReference type="Proteomes" id="UP000198553">
    <property type="component" value="Unassembled WGS sequence"/>
</dbReference>
<proteinExistence type="predicted"/>
<name>A0A1H8KM56_9BACI</name>
<protein>
    <submittedName>
        <fullName evidence="1">Uncharacterized protein</fullName>
    </submittedName>
</protein>
<sequence>MIWLVILIPVLLIGGIAVYFEKKTGMTPPEGSTDKQIDKMAEVKAQTRKDMGGGNNGF</sequence>
<reference evidence="2" key="1">
    <citation type="submission" date="2016-10" db="EMBL/GenBank/DDBJ databases">
        <authorList>
            <person name="Varghese N."/>
            <person name="Submissions S."/>
        </authorList>
    </citation>
    <scope>NUCLEOTIDE SEQUENCE [LARGE SCALE GENOMIC DNA]</scope>
    <source>
        <strain evidence="2">B48,IBRC-M 10115,DSM 25386,CECT 8001</strain>
    </source>
</reference>
<gene>
    <name evidence="1" type="ORF">SAMN05192533_1293</name>
</gene>
<dbReference type="AlphaFoldDB" id="A0A1H8KM56"/>
<evidence type="ECO:0000313" key="1">
    <source>
        <dbReference type="EMBL" id="SEN94039.1"/>
    </source>
</evidence>
<evidence type="ECO:0000313" key="2">
    <source>
        <dbReference type="Proteomes" id="UP000198553"/>
    </source>
</evidence>
<organism evidence="1 2">
    <name type="scientific">Mesobacillus persicus</name>
    <dbReference type="NCBI Taxonomy" id="930146"/>
    <lineage>
        <taxon>Bacteria</taxon>
        <taxon>Bacillati</taxon>
        <taxon>Bacillota</taxon>
        <taxon>Bacilli</taxon>
        <taxon>Bacillales</taxon>
        <taxon>Bacillaceae</taxon>
        <taxon>Mesobacillus</taxon>
    </lineage>
</organism>
<dbReference type="EMBL" id="FOBW01000029">
    <property type="protein sequence ID" value="SEN94039.1"/>
    <property type="molecule type" value="Genomic_DNA"/>
</dbReference>
<accession>A0A1H8KM56</accession>
<keyword evidence="2" id="KW-1185">Reference proteome</keyword>